<evidence type="ECO:0000256" key="7">
    <source>
        <dbReference type="ARBA" id="ARBA00023136"/>
    </source>
</evidence>
<evidence type="ECO:0000256" key="11">
    <source>
        <dbReference type="RuleBase" id="RU003357"/>
    </source>
</evidence>
<keyword evidence="3 10" id="KW-1134">Transmembrane beta strand</keyword>
<comment type="similarity">
    <text evidence="10 11">Belongs to the TonB-dependent receptor family.</text>
</comment>
<proteinExistence type="inferred from homology"/>
<evidence type="ECO:0000259" key="12">
    <source>
        <dbReference type="Pfam" id="PF00593"/>
    </source>
</evidence>
<feature type="domain" description="TonB-dependent receptor-like beta-barrel" evidence="12">
    <location>
        <begin position="313"/>
        <end position="753"/>
    </location>
</feature>
<dbReference type="PANTHER" id="PTHR30069:SF29">
    <property type="entry name" value="HEMOGLOBIN AND HEMOGLOBIN-HAPTOGLOBIN-BINDING PROTEIN 1-RELATED"/>
    <property type="match status" value="1"/>
</dbReference>
<evidence type="ECO:0000256" key="3">
    <source>
        <dbReference type="ARBA" id="ARBA00022452"/>
    </source>
</evidence>
<protein>
    <submittedName>
        <fullName evidence="14">Hemoglobin/transferrin/lactoferrin receptor protein</fullName>
    </submittedName>
</protein>
<evidence type="ECO:0000256" key="10">
    <source>
        <dbReference type="PROSITE-ProRule" id="PRU01360"/>
    </source>
</evidence>
<dbReference type="PROSITE" id="PS01156">
    <property type="entry name" value="TONB_DEPENDENT_REC_2"/>
    <property type="match status" value="1"/>
</dbReference>
<evidence type="ECO:0000256" key="6">
    <source>
        <dbReference type="ARBA" id="ARBA00023077"/>
    </source>
</evidence>
<evidence type="ECO:0000313" key="15">
    <source>
        <dbReference type="Proteomes" id="UP000256779"/>
    </source>
</evidence>
<dbReference type="GO" id="GO:0009279">
    <property type="term" value="C:cell outer membrane"/>
    <property type="evidence" value="ECO:0007669"/>
    <property type="project" value="UniProtKB-SubCell"/>
</dbReference>
<keyword evidence="7 10" id="KW-0472">Membrane</keyword>
<dbReference type="Pfam" id="PF00593">
    <property type="entry name" value="TonB_dep_Rec_b-barrel"/>
    <property type="match status" value="1"/>
</dbReference>
<dbReference type="InterPro" id="IPR012910">
    <property type="entry name" value="Plug_dom"/>
</dbReference>
<evidence type="ECO:0000256" key="8">
    <source>
        <dbReference type="ARBA" id="ARBA00023170"/>
    </source>
</evidence>
<organism evidence="14 15">
    <name type="scientific">Marinoscillum furvescens DSM 4134</name>
    <dbReference type="NCBI Taxonomy" id="1122208"/>
    <lineage>
        <taxon>Bacteria</taxon>
        <taxon>Pseudomonadati</taxon>
        <taxon>Bacteroidota</taxon>
        <taxon>Cytophagia</taxon>
        <taxon>Cytophagales</taxon>
        <taxon>Reichenbachiellaceae</taxon>
        <taxon>Marinoscillum</taxon>
    </lineage>
</organism>
<dbReference type="Proteomes" id="UP000256779">
    <property type="component" value="Unassembled WGS sequence"/>
</dbReference>
<dbReference type="PANTHER" id="PTHR30069">
    <property type="entry name" value="TONB-DEPENDENT OUTER MEMBRANE RECEPTOR"/>
    <property type="match status" value="1"/>
</dbReference>
<accession>A0A3D9L9M4</accession>
<reference evidence="14 15" key="1">
    <citation type="submission" date="2018-07" db="EMBL/GenBank/DDBJ databases">
        <title>Genomic Encyclopedia of Type Strains, Phase IV (KMG-IV): sequencing the most valuable type-strain genomes for metagenomic binning, comparative biology and taxonomic classification.</title>
        <authorList>
            <person name="Goeker M."/>
        </authorList>
    </citation>
    <scope>NUCLEOTIDE SEQUENCE [LARGE SCALE GENOMIC DNA]</scope>
    <source>
        <strain evidence="14 15">DSM 4134</strain>
    </source>
</reference>
<dbReference type="InterPro" id="IPR000531">
    <property type="entry name" value="Beta-barrel_TonB"/>
</dbReference>
<dbReference type="Gene3D" id="2.40.170.20">
    <property type="entry name" value="TonB-dependent receptor, beta-barrel domain"/>
    <property type="match status" value="1"/>
</dbReference>
<keyword evidence="4 10" id="KW-0812">Transmembrane</keyword>
<dbReference type="Pfam" id="PF07715">
    <property type="entry name" value="Plug"/>
    <property type="match status" value="1"/>
</dbReference>
<evidence type="ECO:0000313" key="14">
    <source>
        <dbReference type="EMBL" id="REE02167.1"/>
    </source>
</evidence>
<evidence type="ECO:0000259" key="13">
    <source>
        <dbReference type="Pfam" id="PF07715"/>
    </source>
</evidence>
<dbReference type="InterPro" id="IPR036942">
    <property type="entry name" value="Beta-barrel_TonB_sf"/>
</dbReference>
<dbReference type="GO" id="GO:0044718">
    <property type="term" value="P:siderophore transmembrane transport"/>
    <property type="evidence" value="ECO:0007669"/>
    <property type="project" value="TreeGrafter"/>
</dbReference>
<keyword evidence="6 11" id="KW-0798">TonB box</keyword>
<evidence type="ECO:0000256" key="5">
    <source>
        <dbReference type="ARBA" id="ARBA00022729"/>
    </source>
</evidence>
<evidence type="ECO:0000256" key="1">
    <source>
        <dbReference type="ARBA" id="ARBA00004571"/>
    </source>
</evidence>
<dbReference type="InterPro" id="IPR010917">
    <property type="entry name" value="TonB_rcpt_CS"/>
</dbReference>
<evidence type="ECO:0000256" key="4">
    <source>
        <dbReference type="ARBA" id="ARBA00022692"/>
    </source>
</evidence>
<sequence length="780" mass="86434">MQVIDETTGESIENVYIYHENQSFSTLTSADGTADLSACPAMGIVILQHPAYQSTSLAYSELIVKDFRVELMERILLIDEVTVTANRWEQNKGEVSQDILAISPKTASFQNPETSADLLAETGQVYVQKSQLGGGSPMLRGFAANSVLLVVDGVRLNNAIFRSGNLQNVINIDPNALEGAEVIYGPGSVMYGSDALGGVMDFHTKGTRFTTLDKPQVRGNAMARYGSAANEKTGHLDFSVYGKKFSYMGSISHTQLDDLKAGSKRTSGFKGHFERTHYVRSAGGADFLVTNKDKNLQKHSGYNLLNTIQKVRLKTGAKSDIAYGFYYSNTSDIPRYDRLTEKQEDSDSLIYADWYYGPQKWLMHTLTFSTFEPTAVYSQAKVTLAYQQYEESRNDRKFGDDRLRTRTETVDLYNVTLDLDRKIGKANLYYGVDFIFNDVQSSGYRKNLITGEKTETSSRYPDGGSTYITTAAYANLSYKPSPRWVLNMGARYSDVRLKASTTDATASSFLQEDLDLQNQAVNGMAGVIFNPWASTRIKALLSTGFRAPNVDDVGKVFEVDDHVVVVPNPNLKPEYSYNQELAIQQRIGKVYVDLVGYHSMLTDAIVRSEFTVNGSNTIELDGDTKEVRAQVNAEQAKIYGASAQVKTEITPSLAFTSSITLSKGYETGSNEPLRHVPPAFGRSAVIYQIKKLRAELYSMYNLHKTAAQIPSSEIDDKPHLYTDEGSPAWATLNIKSQYVLSETFTVQAGIENILDLHYRTYSSGISAPGRNISATLRASF</sequence>
<dbReference type="Gene3D" id="2.170.130.10">
    <property type="entry name" value="TonB-dependent receptor, plug domain"/>
    <property type="match status" value="1"/>
</dbReference>
<dbReference type="AlphaFoldDB" id="A0A3D9L9M4"/>
<gene>
    <name evidence="14" type="ORF">C7460_102191</name>
</gene>
<comment type="caution">
    <text evidence="14">The sequence shown here is derived from an EMBL/GenBank/DDBJ whole genome shotgun (WGS) entry which is preliminary data.</text>
</comment>
<evidence type="ECO:0000256" key="2">
    <source>
        <dbReference type="ARBA" id="ARBA00022448"/>
    </source>
</evidence>
<keyword evidence="15" id="KW-1185">Reference proteome</keyword>
<keyword evidence="9 10" id="KW-0998">Cell outer membrane</keyword>
<dbReference type="EMBL" id="QREG01000002">
    <property type="protein sequence ID" value="REE02167.1"/>
    <property type="molecule type" value="Genomic_DNA"/>
</dbReference>
<keyword evidence="2 10" id="KW-0813">Transport</keyword>
<dbReference type="SUPFAM" id="SSF56935">
    <property type="entry name" value="Porins"/>
    <property type="match status" value="1"/>
</dbReference>
<dbReference type="InterPro" id="IPR039426">
    <property type="entry name" value="TonB-dep_rcpt-like"/>
</dbReference>
<keyword evidence="8 14" id="KW-0675">Receptor</keyword>
<keyword evidence="5" id="KW-0732">Signal</keyword>
<comment type="subcellular location">
    <subcellularLocation>
        <location evidence="1 10">Cell outer membrane</location>
        <topology evidence="1 10">Multi-pass membrane protein</topology>
    </subcellularLocation>
</comment>
<name>A0A3D9L9M4_MARFU</name>
<feature type="domain" description="TonB-dependent receptor plug" evidence="13">
    <location>
        <begin position="94"/>
        <end position="199"/>
    </location>
</feature>
<evidence type="ECO:0000256" key="9">
    <source>
        <dbReference type="ARBA" id="ARBA00023237"/>
    </source>
</evidence>
<dbReference type="InterPro" id="IPR037066">
    <property type="entry name" value="Plug_dom_sf"/>
</dbReference>
<dbReference type="PROSITE" id="PS52016">
    <property type="entry name" value="TONB_DEPENDENT_REC_3"/>
    <property type="match status" value="1"/>
</dbReference>
<dbReference type="GO" id="GO:0015344">
    <property type="term" value="F:siderophore uptake transmembrane transporter activity"/>
    <property type="evidence" value="ECO:0007669"/>
    <property type="project" value="TreeGrafter"/>
</dbReference>